<evidence type="ECO:0000313" key="2">
    <source>
        <dbReference type="Proteomes" id="UP001283361"/>
    </source>
</evidence>
<evidence type="ECO:0000313" key="1">
    <source>
        <dbReference type="EMBL" id="KAK3742660.1"/>
    </source>
</evidence>
<keyword evidence="2" id="KW-1185">Reference proteome</keyword>
<sequence length="89" mass="9978">MMTFCFKLVMQCDVFTEKASNVDSPIIRDFLTPQSTPIQSTKIVTSGWAPVRDYRSAVCGLASNMWSSRGGGWARTWTLILELVLETEV</sequence>
<reference evidence="1" key="1">
    <citation type="journal article" date="2023" name="G3 (Bethesda)">
        <title>A reference genome for the long-term kleptoplast-retaining sea slug Elysia crispata morphotype clarki.</title>
        <authorList>
            <person name="Eastman K.E."/>
            <person name="Pendleton A.L."/>
            <person name="Shaikh M.A."/>
            <person name="Suttiyut T."/>
            <person name="Ogas R."/>
            <person name="Tomko P."/>
            <person name="Gavelis G."/>
            <person name="Widhalm J.R."/>
            <person name="Wisecaver J.H."/>
        </authorList>
    </citation>
    <scope>NUCLEOTIDE SEQUENCE</scope>
    <source>
        <strain evidence="1">ECLA1</strain>
    </source>
</reference>
<comment type="caution">
    <text evidence="1">The sequence shown here is derived from an EMBL/GenBank/DDBJ whole genome shotgun (WGS) entry which is preliminary data.</text>
</comment>
<name>A0AAE1CX09_9GAST</name>
<dbReference type="AlphaFoldDB" id="A0AAE1CX09"/>
<dbReference type="EMBL" id="JAWDGP010006345">
    <property type="protein sequence ID" value="KAK3742660.1"/>
    <property type="molecule type" value="Genomic_DNA"/>
</dbReference>
<accession>A0AAE1CX09</accession>
<gene>
    <name evidence="1" type="ORF">RRG08_025606</name>
</gene>
<organism evidence="1 2">
    <name type="scientific">Elysia crispata</name>
    <name type="common">lettuce slug</name>
    <dbReference type="NCBI Taxonomy" id="231223"/>
    <lineage>
        <taxon>Eukaryota</taxon>
        <taxon>Metazoa</taxon>
        <taxon>Spiralia</taxon>
        <taxon>Lophotrochozoa</taxon>
        <taxon>Mollusca</taxon>
        <taxon>Gastropoda</taxon>
        <taxon>Heterobranchia</taxon>
        <taxon>Euthyneura</taxon>
        <taxon>Panpulmonata</taxon>
        <taxon>Sacoglossa</taxon>
        <taxon>Placobranchoidea</taxon>
        <taxon>Plakobranchidae</taxon>
        <taxon>Elysia</taxon>
    </lineage>
</organism>
<protein>
    <submittedName>
        <fullName evidence="1">Uncharacterized protein</fullName>
    </submittedName>
</protein>
<proteinExistence type="predicted"/>
<dbReference type="Proteomes" id="UP001283361">
    <property type="component" value="Unassembled WGS sequence"/>
</dbReference>